<dbReference type="PANTHER" id="PTHR11102">
    <property type="entry name" value="SEL-1-LIKE PROTEIN"/>
    <property type="match status" value="1"/>
</dbReference>
<feature type="compositionally biased region" description="Basic and acidic residues" evidence="2">
    <location>
        <begin position="26"/>
        <end position="49"/>
    </location>
</feature>
<dbReference type="Gene3D" id="1.25.40.10">
    <property type="entry name" value="Tetratricopeptide repeat domain"/>
    <property type="match status" value="1"/>
</dbReference>
<comment type="caution">
    <text evidence="3">The sequence shown here is derived from an EMBL/GenBank/DDBJ whole genome shotgun (WGS) entry which is preliminary data.</text>
</comment>
<feature type="region of interest" description="Disordered" evidence="2">
    <location>
        <begin position="1"/>
        <end position="50"/>
    </location>
</feature>
<proteinExistence type="inferred from homology"/>
<dbReference type="AlphaFoldDB" id="K0R2I4"/>
<dbReference type="SMART" id="SM00671">
    <property type="entry name" value="SEL1"/>
    <property type="match status" value="3"/>
</dbReference>
<dbReference type="InterPro" id="IPR011990">
    <property type="entry name" value="TPR-like_helical_dom_sf"/>
</dbReference>
<keyword evidence="4" id="KW-1185">Reference proteome</keyword>
<accession>K0R2I4</accession>
<organism evidence="3 4">
    <name type="scientific">Thalassiosira oceanica</name>
    <name type="common">Marine diatom</name>
    <dbReference type="NCBI Taxonomy" id="159749"/>
    <lineage>
        <taxon>Eukaryota</taxon>
        <taxon>Sar</taxon>
        <taxon>Stramenopiles</taxon>
        <taxon>Ochrophyta</taxon>
        <taxon>Bacillariophyta</taxon>
        <taxon>Coscinodiscophyceae</taxon>
        <taxon>Thalassiosirophycidae</taxon>
        <taxon>Thalassiosirales</taxon>
        <taxon>Thalassiosiraceae</taxon>
        <taxon>Thalassiosira</taxon>
    </lineage>
</organism>
<evidence type="ECO:0000313" key="4">
    <source>
        <dbReference type="Proteomes" id="UP000266841"/>
    </source>
</evidence>
<evidence type="ECO:0000256" key="2">
    <source>
        <dbReference type="SAM" id="MobiDB-lite"/>
    </source>
</evidence>
<protein>
    <submittedName>
        <fullName evidence="3">Uncharacterized protein</fullName>
    </submittedName>
</protein>
<dbReference type="Pfam" id="PF08238">
    <property type="entry name" value="Sel1"/>
    <property type="match status" value="2"/>
</dbReference>
<comment type="similarity">
    <text evidence="1">Belongs to the sel-1 family.</text>
</comment>
<dbReference type="Proteomes" id="UP000266841">
    <property type="component" value="Unassembled WGS sequence"/>
</dbReference>
<gene>
    <name evidence="3" type="ORF">THAOC_35031</name>
</gene>
<feature type="region of interest" description="Disordered" evidence="2">
    <location>
        <begin position="203"/>
        <end position="252"/>
    </location>
</feature>
<dbReference type="PANTHER" id="PTHR11102:SF160">
    <property type="entry name" value="ERAD-ASSOCIATED E3 UBIQUITIN-PROTEIN LIGASE COMPONENT HRD3"/>
    <property type="match status" value="1"/>
</dbReference>
<feature type="region of interest" description="Disordered" evidence="2">
    <location>
        <begin position="404"/>
        <end position="483"/>
    </location>
</feature>
<evidence type="ECO:0000313" key="3">
    <source>
        <dbReference type="EMBL" id="EJK46305.1"/>
    </source>
</evidence>
<name>K0R2I4_THAOC</name>
<dbReference type="InterPro" id="IPR006597">
    <property type="entry name" value="Sel1-like"/>
</dbReference>
<dbReference type="InterPro" id="IPR050767">
    <property type="entry name" value="Sel1_AlgK"/>
</dbReference>
<feature type="compositionally biased region" description="Basic residues" evidence="2">
    <location>
        <begin position="425"/>
        <end position="437"/>
    </location>
</feature>
<dbReference type="EMBL" id="AGNL01047831">
    <property type="protein sequence ID" value="EJK46305.1"/>
    <property type="molecule type" value="Genomic_DNA"/>
</dbReference>
<dbReference type="SUPFAM" id="SSF81901">
    <property type="entry name" value="HCP-like"/>
    <property type="match status" value="1"/>
</dbReference>
<reference evidence="3 4" key="1">
    <citation type="journal article" date="2012" name="Genome Biol.">
        <title>Genome and low-iron response of an oceanic diatom adapted to chronic iron limitation.</title>
        <authorList>
            <person name="Lommer M."/>
            <person name="Specht M."/>
            <person name="Roy A.S."/>
            <person name="Kraemer L."/>
            <person name="Andreson R."/>
            <person name="Gutowska M.A."/>
            <person name="Wolf J."/>
            <person name="Bergner S.V."/>
            <person name="Schilhabel M.B."/>
            <person name="Klostermeier U.C."/>
            <person name="Beiko R.G."/>
            <person name="Rosenstiel P."/>
            <person name="Hippler M."/>
            <person name="Laroche J."/>
        </authorList>
    </citation>
    <scope>NUCLEOTIDE SEQUENCE [LARGE SCALE GENOMIC DNA]</scope>
    <source>
        <strain evidence="3 4">CCMP1005</strain>
    </source>
</reference>
<evidence type="ECO:0000256" key="1">
    <source>
        <dbReference type="ARBA" id="ARBA00038101"/>
    </source>
</evidence>
<sequence length="483" mass="52537">MEPVGPVNESAGHPSHEDGASVAGADDDRSAESARLLNEGHERTPHPSDDVSALAMIQKRVSKGDAEAINHLADQYFHGYLGLPKDVPRAIELMAEAAELGSVNAHHNLGVTYYNGHGVEEDKPRGICHWQQAALKGHLESRHLLGVVEYNQGNCKLAVQHFMISAKMGYENSRRLCPVPTPPVIVLVREHFPRSFRAGRSEVAPNLAPERRGGGGPCLRPGPGEVPPAGPSSRPSFECPVRRPPSAPSPCRRPARGLGSLLFCPMALPDSERRLLLARRCAPVLPGPKLRESLFDSSAGSDPPPMAVKIHRIPRGRAGSAASSPCHLLGRVGRCVSPLRLASFRLTSRRLRRQHQTARGSSEVLVLATRRSPSGIAGIPSLTAISPWREPVCFAPCRRRRHTAQPHKNQHYQGEEGSGLPQTTVKHKTPLFTRRRSVPQVNPDEALSKETDGLASQVALGRAERQPAQPNLGRHRPRREAGR</sequence>
<feature type="compositionally biased region" description="Basic residues" evidence="2">
    <location>
        <begin position="473"/>
        <end position="483"/>
    </location>
</feature>